<gene>
    <name evidence="2" type="ORF">BJF93_08030</name>
</gene>
<protein>
    <submittedName>
        <fullName evidence="2">Uncharacterized protein</fullName>
    </submittedName>
</protein>
<accession>A0A1Q9AWA2</accession>
<evidence type="ECO:0000313" key="3">
    <source>
        <dbReference type="Proteomes" id="UP000186364"/>
    </source>
</evidence>
<dbReference type="OrthoDB" id="8419133at2"/>
<evidence type="ECO:0000256" key="1">
    <source>
        <dbReference type="SAM" id="Phobius"/>
    </source>
</evidence>
<reference evidence="2 3" key="1">
    <citation type="submission" date="2016-09" db="EMBL/GenBank/DDBJ databases">
        <title>Rhizobium sp. nov., a novel species isolated from the rice rhizosphere.</title>
        <authorList>
            <person name="Zhao J."/>
            <person name="Zhang X."/>
        </authorList>
    </citation>
    <scope>NUCLEOTIDE SEQUENCE [LARGE SCALE GENOMIC DNA]</scope>
    <source>
        <strain evidence="2 3">1.7048</strain>
    </source>
</reference>
<sequence>MRRLRHPDDRGRDEAGFALIVVLGFLLLMSFILIPFASISRYNLLLAQNKLNTARLMSVADTLNQYLASKLRADPLERLRMTQIGMLKEDCAIGDVMISITIVPHNRLINVNIAQEPLLVSGLEQLGFGALEADTIAQSIVEFRSPSVSSSPTTHDVENGMKHAPFEELVELHDLPALRSVSLRRLSYVFSVYDGRSVDVPIPVNALPSSVYGVETSVFGVRGRVERYSVYALSEGSDLRRVAEIDDPILPEPRPSTRECSMFEPNLLQLVVEIV</sequence>
<dbReference type="AlphaFoldDB" id="A0A1Q9AWA2"/>
<evidence type="ECO:0000313" key="2">
    <source>
        <dbReference type="EMBL" id="OLP59708.1"/>
    </source>
</evidence>
<name>A0A1Q9AWA2_9HYPH</name>
<organism evidence="2 3">
    <name type="scientific">Xaviernesmea oryzae</name>
    <dbReference type="NCBI Taxonomy" id="464029"/>
    <lineage>
        <taxon>Bacteria</taxon>
        <taxon>Pseudomonadati</taxon>
        <taxon>Pseudomonadota</taxon>
        <taxon>Alphaproteobacteria</taxon>
        <taxon>Hyphomicrobiales</taxon>
        <taxon>Rhizobiaceae</taxon>
        <taxon>Rhizobium/Agrobacterium group</taxon>
        <taxon>Xaviernesmea</taxon>
    </lineage>
</organism>
<keyword evidence="1" id="KW-0472">Membrane</keyword>
<feature type="transmembrane region" description="Helical" evidence="1">
    <location>
        <begin position="16"/>
        <end position="37"/>
    </location>
</feature>
<keyword evidence="3" id="KW-1185">Reference proteome</keyword>
<keyword evidence="1" id="KW-1133">Transmembrane helix</keyword>
<comment type="caution">
    <text evidence="2">The sequence shown here is derived from an EMBL/GenBank/DDBJ whole genome shotgun (WGS) entry which is preliminary data.</text>
</comment>
<dbReference type="Proteomes" id="UP000186364">
    <property type="component" value="Unassembled WGS sequence"/>
</dbReference>
<keyword evidence="1" id="KW-0812">Transmembrane</keyword>
<dbReference type="EMBL" id="MKIP01000046">
    <property type="protein sequence ID" value="OLP59708.1"/>
    <property type="molecule type" value="Genomic_DNA"/>
</dbReference>
<proteinExistence type="predicted"/>
<dbReference type="RefSeq" id="WP_075627990.1">
    <property type="nucleotide sequence ID" value="NZ_FOAM01000032.1"/>
</dbReference>